<dbReference type="AlphaFoldDB" id="A0A813NKR3"/>
<keyword evidence="1" id="KW-0812">Transmembrane</keyword>
<reference evidence="2" key="1">
    <citation type="submission" date="2021-02" db="EMBL/GenBank/DDBJ databases">
        <authorList>
            <person name="Nowell W R."/>
        </authorList>
    </citation>
    <scope>NUCLEOTIDE SEQUENCE</scope>
</reference>
<name>A0A813NKR3_9BILA</name>
<accession>A0A813NKR3</accession>
<keyword evidence="1" id="KW-0472">Membrane</keyword>
<dbReference type="Proteomes" id="UP000663891">
    <property type="component" value="Unassembled WGS sequence"/>
</dbReference>
<proteinExistence type="predicted"/>
<evidence type="ECO:0000313" key="2">
    <source>
        <dbReference type="EMBL" id="CAF0738961.1"/>
    </source>
</evidence>
<evidence type="ECO:0000313" key="3">
    <source>
        <dbReference type="Proteomes" id="UP000663891"/>
    </source>
</evidence>
<feature type="transmembrane region" description="Helical" evidence="1">
    <location>
        <begin position="90"/>
        <end position="118"/>
    </location>
</feature>
<dbReference type="OrthoDB" id="9978492at2759"/>
<protein>
    <submittedName>
        <fullName evidence="2">Uncharacterized protein</fullName>
    </submittedName>
</protein>
<keyword evidence="1" id="KW-1133">Transmembrane helix</keyword>
<comment type="caution">
    <text evidence="2">The sequence shown here is derived from an EMBL/GenBank/DDBJ whole genome shotgun (WGS) entry which is preliminary data.</text>
</comment>
<sequence>MAGYDQTIHYISQQAFNYAGQYPAPTQYMQSIPTQQLYSYNLNQQTSYLDPYVPNKNPKQNVPQDTNVNKAQTNNLNSQTKRSQICTKRCVVMCLICIGILLLIAAAFTVPLVVILTLPPDSNGSLSLYGVQLNLNPSSLPNSWSQCYTATYATSMGTTNLNTILSACNKNMLLLGCRQTGNTIMDVAAMGYRADVLYNCATTSNCRNVANGVGWYYSDVYSWGFANGTDSVTRSICDTSSTNAGYRLCWHTENIDGYRCGSVITYGNNYEKVIYHSN</sequence>
<evidence type="ECO:0000256" key="1">
    <source>
        <dbReference type="SAM" id="Phobius"/>
    </source>
</evidence>
<dbReference type="EMBL" id="CAJNON010000002">
    <property type="protein sequence ID" value="CAF0738961.1"/>
    <property type="molecule type" value="Genomic_DNA"/>
</dbReference>
<organism evidence="2 3">
    <name type="scientific">Adineta steineri</name>
    <dbReference type="NCBI Taxonomy" id="433720"/>
    <lineage>
        <taxon>Eukaryota</taxon>
        <taxon>Metazoa</taxon>
        <taxon>Spiralia</taxon>
        <taxon>Gnathifera</taxon>
        <taxon>Rotifera</taxon>
        <taxon>Eurotatoria</taxon>
        <taxon>Bdelloidea</taxon>
        <taxon>Adinetida</taxon>
        <taxon>Adinetidae</taxon>
        <taxon>Adineta</taxon>
    </lineage>
</organism>
<gene>
    <name evidence="2" type="ORF">VCS650_LOCUS526</name>
</gene>